<evidence type="ECO:0000313" key="2">
    <source>
        <dbReference type="Proteomes" id="UP000298179"/>
    </source>
</evidence>
<comment type="caution">
    <text evidence="1">The sequence shown here is derived from an EMBL/GenBank/DDBJ whole genome shotgun (WGS) entry which is preliminary data.</text>
</comment>
<dbReference type="Proteomes" id="UP000298179">
    <property type="component" value="Unassembled WGS sequence"/>
</dbReference>
<proteinExistence type="predicted"/>
<evidence type="ECO:0000313" key="1">
    <source>
        <dbReference type="EMBL" id="TFF20456.1"/>
    </source>
</evidence>
<dbReference type="AlphaFoldDB" id="A0A4Y8RDS4"/>
<organism evidence="1 2">
    <name type="scientific">Jiella endophytica</name>
    <dbReference type="NCBI Taxonomy" id="2558362"/>
    <lineage>
        <taxon>Bacteria</taxon>
        <taxon>Pseudomonadati</taxon>
        <taxon>Pseudomonadota</taxon>
        <taxon>Alphaproteobacteria</taxon>
        <taxon>Hyphomicrobiales</taxon>
        <taxon>Aurantimonadaceae</taxon>
        <taxon>Jiella</taxon>
    </lineage>
</organism>
<dbReference type="RefSeq" id="WP_134763105.1">
    <property type="nucleotide sequence ID" value="NZ_SOZD01000005.1"/>
</dbReference>
<keyword evidence="2" id="KW-1185">Reference proteome</keyword>
<protein>
    <submittedName>
        <fullName evidence="1">Uncharacterized protein</fullName>
    </submittedName>
</protein>
<gene>
    <name evidence="1" type="ORF">E3C22_16215</name>
</gene>
<sequence length="139" mass="15701">MEQIRPIRAFWIGNGDNLLIFGYGHLKLPLRNIEHGGVILMRKVLLTLIAAAGAVSFAGTAEAKWYKKEVDERGGKCYLVEYVPSTYKYNTRGKLVHSESTSWDGDVVDGGMIYHRRNPAVYITTKKLVEKDHYTLVPC</sequence>
<name>A0A4Y8RDS4_9HYPH</name>
<accession>A0A4Y8RDS4</accession>
<reference evidence="1 2" key="1">
    <citation type="submission" date="2019-03" db="EMBL/GenBank/DDBJ databases">
        <title>Jiella endophytica sp. nov., a novel endophytic bacterium isolated from root of Ficus microcarpa Linn. f.</title>
        <authorList>
            <person name="Tuo L."/>
        </authorList>
    </citation>
    <scope>NUCLEOTIDE SEQUENCE [LARGE SCALE GENOMIC DNA]</scope>
    <source>
        <strain evidence="1 2">CBS5Q-3</strain>
    </source>
</reference>
<dbReference type="OrthoDB" id="7916415at2"/>
<dbReference type="EMBL" id="SOZD01000005">
    <property type="protein sequence ID" value="TFF20456.1"/>
    <property type="molecule type" value="Genomic_DNA"/>
</dbReference>